<reference evidence="2" key="1">
    <citation type="journal article" date="2023" name="Mol. Phylogenet. Evol.">
        <title>Genome-scale phylogeny and comparative genomics of the fungal order Sordariales.</title>
        <authorList>
            <person name="Hensen N."/>
            <person name="Bonometti L."/>
            <person name="Westerberg I."/>
            <person name="Brannstrom I.O."/>
            <person name="Guillou S."/>
            <person name="Cros-Aarteil S."/>
            <person name="Calhoun S."/>
            <person name="Haridas S."/>
            <person name="Kuo A."/>
            <person name="Mondo S."/>
            <person name="Pangilinan J."/>
            <person name="Riley R."/>
            <person name="LaButti K."/>
            <person name="Andreopoulos B."/>
            <person name="Lipzen A."/>
            <person name="Chen C."/>
            <person name="Yan M."/>
            <person name="Daum C."/>
            <person name="Ng V."/>
            <person name="Clum A."/>
            <person name="Steindorff A."/>
            <person name="Ohm R.A."/>
            <person name="Martin F."/>
            <person name="Silar P."/>
            <person name="Natvig D.O."/>
            <person name="Lalanne C."/>
            <person name="Gautier V."/>
            <person name="Ament-Velasquez S.L."/>
            <person name="Kruys A."/>
            <person name="Hutchinson M.I."/>
            <person name="Powell A.J."/>
            <person name="Barry K."/>
            <person name="Miller A.N."/>
            <person name="Grigoriev I.V."/>
            <person name="Debuchy R."/>
            <person name="Gladieux P."/>
            <person name="Hiltunen Thoren M."/>
            <person name="Johannesson H."/>
        </authorList>
    </citation>
    <scope>NUCLEOTIDE SEQUENCE</scope>
    <source>
        <strain evidence="2">FGSC 1904</strain>
    </source>
</reference>
<organism evidence="2 3">
    <name type="scientific">Sordaria brevicollis</name>
    <dbReference type="NCBI Taxonomy" id="83679"/>
    <lineage>
        <taxon>Eukaryota</taxon>
        <taxon>Fungi</taxon>
        <taxon>Dikarya</taxon>
        <taxon>Ascomycota</taxon>
        <taxon>Pezizomycotina</taxon>
        <taxon>Sordariomycetes</taxon>
        <taxon>Sordariomycetidae</taxon>
        <taxon>Sordariales</taxon>
        <taxon>Sordariaceae</taxon>
        <taxon>Sordaria</taxon>
    </lineage>
</organism>
<feature type="compositionally biased region" description="Polar residues" evidence="1">
    <location>
        <begin position="7"/>
        <end position="19"/>
    </location>
</feature>
<keyword evidence="3" id="KW-1185">Reference proteome</keyword>
<proteinExistence type="predicted"/>
<dbReference type="Proteomes" id="UP001281003">
    <property type="component" value="Unassembled WGS sequence"/>
</dbReference>
<gene>
    <name evidence="2" type="ORF">B0T20DRAFT_484434</name>
</gene>
<name>A0AAE0NVQ3_SORBR</name>
<comment type="caution">
    <text evidence="2">The sequence shown here is derived from an EMBL/GenBank/DDBJ whole genome shotgun (WGS) entry which is preliminary data.</text>
</comment>
<feature type="region of interest" description="Disordered" evidence="1">
    <location>
        <begin position="69"/>
        <end position="88"/>
    </location>
</feature>
<feature type="region of interest" description="Disordered" evidence="1">
    <location>
        <begin position="1"/>
        <end position="29"/>
    </location>
</feature>
<feature type="compositionally biased region" description="Low complexity" evidence="1">
    <location>
        <begin position="69"/>
        <end position="78"/>
    </location>
</feature>
<accession>A0AAE0NVQ3</accession>
<evidence type="ECO:0000313" key="2">
    <source>
        <dbReference type="EMBL" id="KAK3388320.1"/>
    </source>
</evidence>
<evidence type="ECO:0000313" key="3">
    <source>
        <dbReference type="Proteomes" id="UP001281003"/>
    </source>
</evidence>
<dbReference type="EMBL" id="JAUTDP010000016">
    <property type="protein sequence ID" value="KAK3388320.1"/>
    <property type="molecule type" value="Genomic_DNA"/>
</dbReference>
<dbReference type="AlphaFoldDB" id="A0AAE0NVQ3"/>
<evidence type="ECO:0000256" key="1">
    <source>
        <dbReference type="SAM" id="MobiDB-lite"/>
    </source>
</evidence>
<sequence length="223" mass="23841">MRECPLTTHSISNPSSRPTSGPKISPRSSGSLLARTRYKMSDAALFARVFVLRLSLELALLPAAAATTAPAATTSAPAPATPAPTPRRPHREWVAISNALFALEEGLSAEHEAELARDPRRLILETGIWKLLGDLLVADNFSPVVLGDEDEDEDLVWEFQLRLRLERLRLRLGRVLVCAAWEEFSRAGGIVPAAVSAPAVVPAAAAPRAAADAVAAEAADEEK</sequence>
<reference evidence="2" key="2">
    <citation type="submission" date="2023-07" db="EMBL/GenBank/DDBJ databases">
        <authorList>
            <consortium name="Lawrence Berkeley National Laboratory"/>
            <person name="Haridas S."/>
            <person name="Hensen N."/>
            <person name="Bonometti L."/>
            <person name="Westerberg I."/>
            <person name="Brannstrom I.O."/>
            <person name="Guillou S."/>
            <person name="Cros-Aarteil S."/>
            <person name="Calhoun S."/>
            <person name="Kuo A."/>
            <person name="Mondo S."/>
            <person name="Pangilinan J."/>
            <person name="Riley R."/>
            <person name="LaButti K."/>
            <person name="Andreopoulos B."/>
            <person name="Lipzen A."/>
            <person name="Chen C."/>
            <person name="Yanf M."/>
            <person name="Daum C."/>
            <person name="Ng V."/>
            <person name="Clum A."/>
            <person name="Steindorff A."/>
            <person name="Ohm R."/>
            <person name="Martin F."/>
            <person name="Silar P."/>
            <person name="Natvig D."/>
            <person name="Lalanne C."/>
            <person name="Gautier V."/>
            <person name="Ament-velasquez S.L."/>
            <person name="Kruys A."/>
            <person name="Hutchinson M.I."/>
            <person name="Powell A.J."/>
            <person name="Barry K."/>
            <person name="Miller A.N."/>
            <person name="Grigoriev I.V."/>
            <person name="Debuchy R."/>
            <person name="Gladieux P."/>
            <person name="Thoren M.H."/>
            <person name="Johannesson H."/>
        </authorList>
    </citation>
    <scope>NUCLEOTIDE SEQUENCE</scope>
    <source>
        <strain evidence="2">FGSC 1904</strain>
    </source>
</reference>
<protein>
    <submittedName>
        <fullName evidence="2">Uncharacterized protein</fullName>
    </submittedName>
</protein>